<dbReference type="EMBL" id="MSIF01000018">
    <property type="protein sequence ID" value="OLF06948.1"/>
    <property type="molecule type" value="Genomic_DNA"/>
</dbReference>
<evidence type="ECO:0000256" key="1">
    <source>
        <dbReference type="SAM" id="MobiDB-lite"/>
    </source>
</evidence>
<sequence length="116" mass="13296">MLSGAELMAAARRWIARRGQVRSEHAQTDDHQAMERSPGDHWEAEVFSRPPLVSLERTPDLVAFDWLGRRFPSAGGKIAWDRVTGRHQHWRIEDEKLLVERACAEIRERVTPGSTV</sequence>
<dbReference type="RefSeq" id="WP_075136249.1">
    <property type="nucleotide sequence ID" value="NZ_MSIF01000018.1"/>
</dbReference>
<dbReference type="AlphaFoldDB" id="A0A7Z0WHM8"/>
<accession>A0A7Z0WHM8</accession>
<dbReference type="Proteomes" id="UP000185696">
    <property type="component" value="Unassembled WGS sequence"/>
</dbReference>
<reference evidence="2 3" key="1">
    <citation type="submission" date="2016-12" db="EMBL/GenBank/DDBJ databases">
        <title>The draft genome sequence of Actinophytocola xinjiangensis.</title>
        <authorList>
            <person name="Wang W."/>
            <person name="Yuan L."/>
        </authorList>
    </citation>
    <scope>NUCLEOTIDE SEQUENCE [LARGE SCALE GENOMIC DNA]</scope>
    <source>
        <strain evidence="2 3">CGMCC 4.4663</strain>
    </source>
</reference>
<comment type="caution">
    <text evidence="2">The sequence shown here is derived from an EMBL/GenBank/DDBJ whole genome shotgun (WGS) entry which is preliminary data.</text>
</comment>
<proteinExistence type="predicted"/>
<evidence type="ECO:0000313" key="3">
    <source>
        <dbReference type="Proteomes" id="UP000185696"/>
    </source>
</evidence>
<evidence type="ECO:0000313" key="2">
    <source>
        <dbReference type="EMBL" id="OLF06948.1"/>
    </source>
</evidence>
<feature type="compositionally biased region" description="Basic and acidic residues" evidence="1">
    <location>
        <begin position="21"/>
        <end position="42"/>
    </location>
</feature>
<dbReference type="OrthoDB" id="8481305at2"/>
<feature type="region of interest" description="Disordered" evidence="1">
    <location>
        <begin position="20"/>
        <end position="42"/>
    </location>
</feature>
<protein>
    <submittedName>
        <fullName evidence="2">Uncharacterized protein</fullName>
    </submittedName>
</protein>
<gene>
    <name evidence="2" type="ORF">BLA60_29225</name>
</gene>
<name>A0A7Z0WHM8_9PSEU</name>
<organism evidence="2 3">
    <name type="scientific">Actinophytocola xinjiangensis</name>
    <dbReference type="NCBI Taxonomy" id="485602"/>
    <lineage>
        <taxon>Bacteria</taxon>
        <taxon>Bacillati</taxon>
        <taxon>Actinomycetota</taxon>
        <taxon>Actinomycetes</taxon>
        <taxon>Pseudonocardiales</taxon>
        <taxon>Pseudonocardiaceae</taxon>
    </lineage>
</organism>
<keyword evidence="3" id="KW-1185">Reference proteome</keyword>